<dbReference type="EMBL" id="VBOW01000013">
    <property type="protein sequence ID" value="TMQ60593.1"/>
    <property type="molecule type" value="Genomic_DNA"/>
</dbReference>
<name>A0A538TAC5_UNCEI</name>
<proteinExistence type="predicted"/>
<comment type="caution">
    <text evidence="1">The sequence shown here is derived from an EMBL/GenBank/DDBJ whole genome shotgun (WGS) entry which is preliminary data.</text>
</comment>
<evidence type="ECO:0000313" key="1">
    <source>
        <dbReference type="EMBL" id="TMQ60593.1"/>
    </source>
</evidence>
<organism evidence="1 2">
    <name type="scientific">Eiseniibacteriota bacterium</name>
    <dbReference type="NCBI Taxonomy" id="2212470"/>
    <lineage>
        <taxon>Bacteria</taxon>
        <taxon>Candidatus Eiseniibacteriota</taxon>
    </lineage>
</organism>
<evidence type="ECO:0000313" key="2">
    <source>
        <dbReference type="Proteomes" id="UP000316852"/>
    </source>
</evidence>
<gene>
    <name evidence="1" type="ORF">E6K76_00950</name>
</gene>
<accession>A0A538TAC5</accession>
<sequence length="272" mass="29845">MTPKDEDERALDQLSTLFEEGGAGRVVSFIQGTADPEQRRKLHGLVRRALPERSDAKRSLDDVIRIARVGIAEGLRQAELARARSDTDEARECIDFANRLSYNLAADLAECWPGDDSLRERRHFEAGLRAAYDCIVWRQELGKPPDRRGMAYWAAGMHQLSLGNLVEALSGFEAALGLALQAVAAPATKPDGYIRPGGDFGVILYYGYRGIGRHLLGEASGMRQFEHALAAFEETVGSQDEEAAEDAKFGLDQLRWVGLRFMGAGVGAGPQR</sequence>
<protein>
    <recommendedName>
        <fullName evidence="3">Tetratricopeptide repeat protein</fullName>
    </recommendedName>
</protein>
<evidence type="ECO:0008006" key="3">
    <source>
        <dbReference type="Google" id="ProtNLM"/>
    </source>
</evidence>
<dbReference type="Proteomes" id="UP000316852">
    <property type="component" value="Unassembled WGS sequence"/>
</dbReference>
<dbReference type="AlphaFoldDB" id="A0A538TAC5"/>
<reference evidence="1 2" key="1">
    <citation type="journal article" date="2019" name="Nat. Microbiol.">
        <title>Mediterranean grassland soil C-N compound turnover is dependent on rainfall and depth, and is mediated by genomically divergent microorganisms.</title>
        <authorList>
            <person name="Diamond S."/>
            <person name="Andeer P.F."/>
            <person name="Li Z."/>
            <person name="Crits-Christoph A."/>
            <person name="Burstein D."/>
            <person name="Anantharaman K."/>
            <person name="Lane K.R."/>
            <person name="Thomas B.C."/>
            <person name="Pan C."/>
            <person name="Northen T.R."/>
            <person name="Banfield J.F."/>
        </authorList>
    </citation>
    <scope>NUCLEOTIDE SEQUENCE [LARGE SCALE GENOMIC DNA]</scope>
    <source>
        <strain evidence="1">WS_6</strain>
    </source>
</reference>